<dbReference type="InterPro" id="IPR023158">
    <property type="entry name" value="YerB-like_sf"/>
</dbReference>
<sequence length="319" mass="32425">MDKKAKVGAVAGVAAVLVGAGVGVATMVGGGGGPAPSPSVASGAVDPLSGLPGKGSLLVVKIDNVGPARPAVGLAQADIVYIERVEGGLSRIIAVYGGAQKPSVIGPVRSARETDLQVLSAFGKPAFAYSGAVSKFVPVLKRADVINVAPAEKARAYFRSTDRAAPHNLFVRTPGLTDGASVAKDIGLHFGALPAGGAAAASANAGLPAATFRFTWNDAAASYAVLMDGHDTAPARPENVIIQHVKVTDSPRGFVDTNGGGKVSEPFSQTVGSGTATVLRDGKEFTVNWSRPNPAAGTTFTYHGKPFPLHRGQTWIVLD</sequence>
<dbReference type="Pfam" id="PF17479">
    <property type="entry name" value="DUF3048_C"/>
    <property type="match status" value="1"/>
</dbReference>
<dbReference type="Proteomes" id="UP000778578">
    <property type="component" value="Unassembled WGS sequence"/>
</dbReference>
<dbReference type="EMBL" id="JAINZZ010000017">
    <property type="protein sequence ID" value="MBY8879180.1"/>
    <property type="molecule type" value="Genomic_DNA"/>
</dbReference>
<proteinExistence type="predicted"/>
<dbReference type="RefSeq" id="WP_222963316.1">
    <property type="nucleotide sequence ID" value="NZ_JAINZZ010000017.1"/>
</dbReference>
<gene>
    <name evidence="3" type="ORF">K7862_16270</name>
</gene>
<evidence type="ECO:0000313" key="3">
    <source>
        <dbReference type="EMBL" id="MBY8879180.1"/>
    </source>
</evidence>
<comment type="caution">
    <text evidence="3">The sequence shown here is derived from an EMBL/GenBank/DDBJ whole genome shotgun (WGS) entry which is preliminary data.</text>
</comment>
<protein>
    <submittedName>
        <fullName evidence="3">DUF3048 domain-containing protein</fullName>
    </submittedName>
</protein>
<dbReference type="SUPFAM" id="SSF159774">
    <property type="entry name" value="YerB-like"/>
    <property type="match status" value="1"/>
</dbReference>
<organism evidence="3 4">
    <name type="scientific">Actinacidiphila acidipaludis</name>
    <dbReference type="NCBI Taxonomy" id="2873382"/>
    <lineage>
        <taxon>Bacteria</taxon>
        <taxon>Bacillati</taxon>
        <taxon>Actinomycetota</taxon>
        <taxon>Actinomycetes</taxon>
        <taxon>Kitasatosporales</taxon>
        <taxon>Streptomycetaceae</taxon>
        <taxon>Actinacidiphila</taxon>
    </lineage>
</organism>
<dbReference type="InterPro" id="IPR021416">
    <property type="entry name" value="DUF3048_N"/>
</dbReference>
<keyword evidence="4" id="KW-1185">Reference proteome</keyword>
<feature type="domain" description="DUF3048" evidence="2">
    <location>
        <begin position="211"/>
        <end position="316"/>
    </location>
</feature>
<evidence type="ECO:0000259" key="1">
    <source>
        <dbReference type="Pfam" id="PF11258"/>
    </source>
</evidence>
<dbReference type="Gene3D" id="3.50.90.10">
    <property type="entry name" value="YerB-like"/>
    <property type="match status" value="1"/>
</dbReference>
<evidence type="ECO:0000259" key="2">
    <source>
        <dbReference type="Pfam" id="PF17479"/>
    </source>
</evidence>
<dbReference type="Pfam" id="PF11258">
    <property type="entry name" value="DUF3048"/>
    <property type="match status" value="1"/>
</dbReference>
<feature type="domain" description="DUF3048" evidence="1">
    <location>
        <begin position="58"/>
        <end position="180"/>
    </location>
</feature>
<reference evidence="3 4" key="1">
    <citation type="submission" date="2021-08" db="EMBL/GenBank/DDBJ databases">
        <title>WGS of actinomycetes from Thailand.</title>
        <authorList>
            <person name="Thawai C."/>
        </authorList>
    </citation>
    <scope>NUCLEOTIDE SEQUENCE [LARGE SCALE GENOMIC DNA]</scope>
    <source>
        <strain evidence="3 4">PLK6-54</strain>
    </source>
</reference>
<evidence type="ECO:0000313" key="4">
    <source>
        <dbReference type="Proteomes" id="UP000778578"/>
    </source>
</evidence>
<accession>A0ABS7Q9R2</accession>
<dbReference type="InterPro" id="IPR035328">
    <property type="entry name" value="DUF3048_C"/>
</dbReference>
<name>A0ABS7Q9R2_9ACTN</name>